<dbReference type="InterPro" id="IPR036390">
    <property type="entry name" value="WH_DNA-bd_sf"/>
</dbReference>
<dbReference type="Gene3D" id="1.10.10.10">
    <property type="entry name" value="Winged helix-like DNA-binding domain superfamily/Winged helix DNA-binding domain"/>
    <property type="match status" value="1"/>
</dbReference>
<gene>
    <name evidence="5" type="ORF">HNQ99_002293</name>
</gene>
<dbReference type="InterPro" id="IPR000595">
    <property type="entry name" value="cNMP-bd_dom"/>
</dbReference>
<accession>A0A840HV94</accession>
<proteinExistence type="predicted"/>
<dbReference type="PROSITE" id="PS51063">
    <property type="entry name" value="HTH_CRP_2"/>
    <property type="match status" value="1"/>
</dbReference>
<dbReference type="AlphaFoldDB" id="A0A840HV94"/>
<dbReference type="InterPro" id="IPR018490">
    <property type="entry name" value="cNMP-bd_dom_sf"/>
</dbReference>
<evidence type="ECO:0000259" key="4">
    <source>
        <dbReference type="PROSITE" id="PS51063"/>
    </source>
</evidence>
<name>A0A840HV94_9SPHN</name>
<sequence length="256" mass="27631">MSGVPSDLSQSKNRLLAGLSPDDMDLIHPFLEWHELPVRTVIEARDQAITRIHFLESGILSIVATAAPDRQVEVGIIGREGMSGMPCILGAGGSTNTGIIQLAGSSLSIDCAHFHSVTEKSPAMRRRFSNFVQSFFIQVSQTALATGKGNVEQRLARWLAMAHDRGYNDSLPLTHEFLSTMLGVRRAGVTVALHNLEGAGLIRATRGIVTIVDLPALIDYADGLYGIAEQEYERLLGAPLAKAWNAPQVFSLSSLA</sequence>
<dbReference type="EMBL" id="JACHOV010000008">
    <property type="protein sequence ID" value="MBB4641975.1"/>
    <property type="molecule type" value="Genomic_DNA"/>
</dbReference>
<organism evidence="5 6">
    <name type="scientific">Rhizorhapis suberifaciens</name>
    <name type="common">corky root of lettuce</name>
    <dbReference type="NCBI Taxonomy" id="13656"/>
    <lineage>
        <taxon>Bacteria</taxon>
        <taxon>Pseudomonadati</taxon>
        <taxon>Pseudomonadota</taxon>
        <taxon>Alphaproteobacteria</taxon>
        <taxon>Sphingomonadales</taxon>
        <taxon>Sphingomonadaceae</taxon>
        <taxon>Rhizorhapis</taxon>
    </lineage>
</organism>
<reference evidence="5 6" key="1">
    <citation type="submission" date="2020-08" db="EMBL/GenBank/DDBJ databases">
        <title>Genomic Encyclopedia of Type Strains, Phase IV (KMG-IV): sequencing the most valuable type-strain genomes for metagenomic binning, comparative biology and taxonomic classification.</title>
        <authorList>
            <person name="Goeker M."/>
        </authorList>
    </citation>
    <scope>NUCLEOTIDE SEQUENCE [LARGE SCALE GENOMIC DNA]</scope>
    <source>
        <strain evidence="5 6">DSM 7465</strain>
    </source>
</reference>
<dbReference type="InterPro" id="IPR012318">
    <property type="entry name" value="HTH_CRP"/>
</dbReference>
<comment type="caution">
    <text evidence="5">The sequence shown here is derived from an EMBL/GenBank/DDBJ whole genome shotgun (WGS) entry which is preliminary data.</text>
</comment>
<protein>
    <submittedName>
        <fullName evidence="5">CRP-like cAMP-binding protein</fullName>
    </submittedName>
</protein>
<keyword evidence="2" id="KW-0238">DNA-binding</keyword>
<keyword evidence="1" id="KW-0805">Transcription regulation</keyword>
<dbReference type="GO" id="GO:0003677">
    <property type="term" value="F:DNA binding"/>
    <property type="evidence" value="ECO:0007669"/>
    <property type="project" value="UniProtKB-KW"/>
</dbReference>
<dbReference type="Proteomes" id="UP000575068">
    <property type="component" value="Unassembled WGS sequence"/>
</dbReference>
<evidence type="ECO:0000256" key="1">
    <source>
        <dbReference type="ARBA" id="ARBA00023015"/>
    </source>
</evidence>
<dbReference type="Pfam" id="PF13545">
    <property type="entry name" value="HTH_Crp_2"/>
    <property type="match status" value="1"/>
</dbReference>
<dbReference type="GO" id="GO:0006355">
    <property type="term" value="P:regulation of DNA-templated transcription"/>
    <property type="evidence" value="ECO:0007669"/>
    <property type="project" value="InterPro"/>
</dbReference>
<evidence type="ECO:0000313" key="5">
    <source>
        <dbReference type="EMBL" id="MBB4641975.1"/>
    </source>
</evidence>
<dbReference type="CDD" id="cd00038">
    <property type="entry name" value="CAP_ED"/>
    <property type="match status" value="1"/>
</dbReference>
<evidence type="ECO:0000256" key="2">
    <source>
        <dbReference type="ARBA" id="ARBA00023125"/>
    </source>
</evidence>
<evidence type="ECO:0000256" key="3">
    <source>
        <dbReference type="ARBA" id="ARBA00023163"/>
    </source>
</evidence>
<dbReference type="Gene3D" id="2.60.120.10">
    <property type="entry name" value="Jelly Rolls"/>
    <property type="match status" value="1"/>
</dbReference>
<dbReference type="RefSeq" id="WP_184475755.1">
    <property type="nucleotide sequence ID" value="NZ_JACHOV010000008.1"/>
</dbReference>
<keyword evidence="3" id="KW-0804">Transcription</keyword>
<dbReference type="InterPro" id="IPR036388">
    <property type="entry name" value="WH-like_DNA-bd_sf"/>
</dbReference>
<dbReference type="SUPFAM" id="SSF51206">
    <property type="entry name" value="cAMP-binding domain-like"/>
    <property type="match status" value="1"/>
</dbReference>
<dbReference type="InterPro" id="IPR014710">
    <property type="entry name" value="RmlC-like_jellyroll"/>
</dbReference>
<feature type="domain" description="HTH crp-type" evidence="4">
    <location>
        <begin position="149"/>
        <end position="215"/>
    </location>
</feature>
<dbReference type="SUPFAM" id="SSF46785">
    <property type="entry name" value="Winged helix' DNA-binding domain"/>
    <property type="match status" value="1"/>
</dbReference>
<evidence type="ECO:0000313" key="6">
    <source>
        <dbReference type="Proteomes" id="UP000575068"/>
    </source>
</evidence>
<keyword evidence="6" id="KW-1185">Reference proteome</keyword>